<accession>A0AB34FX58</accession>
<evidence type="ECO:0000313" key="11">
    <source>
        <dbReference type="Proteomes" id="UP001163105"/>
    </source>
</evidence>
<dbReference type="InterPro" id="IPR017927">
    <property type="entry name" value="FAD-bd_FR_type"/>
</dbReference>
<feature type="domain" description="Flavodoxin-like" evidence="8">
    <location>
        <begin position="391"/>
        <end position="536"/>
    </location>
</feature>
<protein>
    <submittedName>
        <fullName evidence="10">Alpha methylacyl- racemase protein</fullName>
    </submittedName>
</protein>
<dbReference type="InterPro" id="IPR017938">
    <property type="entry name" value="Riboflavin_synthase-like_b-brl"/>
</dbReference>
<feature type="domain" description="FAD-binding FR-type" evidence="9">
    <location>
        <begin position="582"/>
        <end position="826"/>
    </location>
</feature>
<evidence type="ECO:0000259" key="8">
    <source>
        <dbReference type="PROSITE" id="PS50902"/>
    </source>
</evidence>
<dbReference type="SUPFAM" id="SSF52218">
    <property type="entry name" value="Flavoproteins"/>
    <property type="match status" value="1"/>
</dbReference>
<evidence type="ECO:0000256" key="7">
    <source>
        <dbReference type="ARBA" id="ARBA00023002"/>
    </source>
</evidence>
<reference evidence="10" key="1">
    <citation type="submission" date="2023-01" db="EMBL/GenBank/DDBJ databases">
        <title>The growth and conidiation of Purpureocillium lavendulum are regulated by nitrogen source and histone H3K14 acetylation.</title>
        <authorList>
            <person name="Tang P."/>
            <person name="Han J."/>
            <person name="Zhang C."/>
            <person name="Tang P."/>
            <person name="Qi F."/>
            <person name="Zhang K."/>
            <person name="Liang L."/>
        </authorList>
    </citation>
    <scope>NUCLEOTIDE SEQUENCE</scope>
    <source>
        <strain evidence="10">YMF1.00683</strain>
    </source>
</reference>
<dbReference type="Pfam" id="PF00175">
    <property type="entry name" value="NAD_binding_1"/>
    <property type="match status" value="1"/>
</dbReference>
<dbReference type="GO" id="GO:0050660">
    <property type="term" value="F:flavin adenine dinucleotide binding"/>
    <property type="evidence" value="ECO:0007669"/>
    <property type="project" value="TreeGrafter"/>
</dbReference>
<dbReference type="Gene3D" id="3.40.50.360">
    <property type="match status" value="1"/>
</dbReference>
<dbReference type="SUPFAM" id="SSF63380">
    <property type="entry name" value="Riboflavin synthase domain-like"/>
    <property type="match status" value="1"/>
</dbReference>
<gene>
    <name evidence="10" type="primary">POR</name>
    <name evidence="10" type="ORF">O9K51_04779</name>
</gene>
<dbReference type="PANTHER" id="PTHR19384">
    <property type="entry name" value="NITRIC OXIDE SYNTHASE-RELATED"/>
    <property type="match status" value="1"/>
</dbReference>
<keyword evidence="5" id="KW-0274">FAD</keyword>
<keyword evidence="3" id="KW-0285">Flavoprotein</keyword>
<dbReference type="SUPFAM" id="SSF52343">
    <property type="entry name" value="Ferredoxin reductase-like, C-terminal NADP-linked domain"/>
    <property type="match status" value="1"/>
</dbReference>
<dbReference type="Gene3D" id="3.40.50.80">
    <property type="entry name" value="Nucleotide-binding domain of ferredoxin-NADP reductase (FNR) module"/>
    <property type="match status" value="1"/>
</dbReference>
<dbReference type="InterPro" id="IPR003097">
    <property type="entry name" value="CysJ-like_FAD-binding"/>
</dbReference>
<dbReference type="Gene3D" id="1.20.990.10">
    <property type="entry name" value="NADPH-cytochrome p450 Reductase, Chain A, domain 3"/>
    <property type="match status" value="1"/>
</dbReference>
<dbReference type="InterPro" id="IPR029039">
    <property type="entry name" value="Flavoprotein-like_sf"/>
</dbReference>
<sequence>MGLDQHELWARLPPSLLSIDMTGKDRTGASDAEDDLTKWSQQEVGSPGQSLGGLQFPFKDPKAAKYLMHFIHDLSPWVDICDPKRHFATEVPKRVCQFPLLAFSLLAFSSRQLCRKTDVPDPACEAYYSQAITLLIELLNDPVQSVHENTLASIVLLRLYEEFSGTHLLGSAKILDAASSFAAQGGLGEAASWIVLRQNLYVSLANGAPIKMDLAHYRNSSAFLEADDGSIANRAVLLCSQVLACTMCSARQPTLEEWADLHDEACRCADGVLVLGYQHFYLARILLHVFDPRHWHPSLCAFSKRSTAEWQACALSDLRAFIGLAMSNPKVMTASFTAHHALHTCGCLLRNAGDDERDAVLDFLRGVASKTGWRIQKLLEKLNAEWSGKEAVVFWGSQSGTAEGFANRLARELSQRLQLPALAADLSDFDPETIASISQDKVVIFILATYGEGDPSDNASQFWDWVTKTATLSLVNLRYAAFGLGNSNYQHFNRVVDVVDSALQKAGAQRLLSVDKADDSNGGTEEDFGRWKRCLFESLAARLGITEREPGYAPVLSAVFDPSMEPIDLHLGEPAQSRASECKPRALTIKSAHELFTDTDRSCLHMDMDISKDPELVYKTGDHVGIWPINPDQEVDRLIQVLGLADDGDTPLSINALDPAMKVHIPTPTTISALFRYYLEICAPVSRELASSLAEFAPSPEVKSWILELCATRDSYSLFLGRTYVTLGRLLERAVEGTGMDWSSVPLTFVLENLPQIRPRYYSISSSSVVSPRSVSVTALVSNTPLCAGGQTVPGITTNFLLAKANAHQGVAIPLTQAPGLTYHLRGPSNTLEQAKVFAHLCRSTFKLPALASCPLIMLAAGTGIAPFRAFIAERARLQAMGRQIGDMLLFFGCRHPDQDYIYHSELEGLQAVLGRKLQIFVAYSRLHAEKRKYIQDKMGAQGDDIRRLVDNEASIYICGRASMARDAGHTLGRLIGDYRGLNEQQAKNWVASMKRTRKWQEDVWG</sequence>
<dbReference type="InterPro" id="IPR001709">
    <property type="entry name" value="Flavoprot_Pyr_Nucl_cyt_Rdtase"/>
</dbReference>
<dbReference type="InterPro" id="IPR039261">
    <property type="entry name" value="FNR_nucleotide-bd"/>
</dbReference>
<evidence type="ECO:0000256" key="6">
    <source>
        <dbReference type="ARBA" id="ARBA00022857"/>
    </source>
</evidence>
<dbReference type="InterPro" id="IPR023173">
    <property type="entry name" value="NADPH_Cyt_P450_Rdtase_alpha"/>
</dbReference>
<proteinExistence type="predicted"/>
<dbReference type="InterPro" id="IPR008254">
    <property type="entry name" value="Flavodoxin/NO_synth"/>
</dbReference>
<keyword evidence="7" id="KW-0560">Oxidoreductase</keyword>
<comment type="cofactor">
    <cofactor evidence="2">
        <name>FAD</name>
        <dbReference type="ChEBI" id="CHEBI:57692"/>
    </cofactor>
</comment>
<dbReference type="PANTHER" id="PTHR19384:SF108">
    <property type="entry name" value="NADPH--CYTOCHROME P450 REDUCTASE"/>
    <property type="match status" value="1"/>
</dbReference>
<dbReference type="GO" id="GO:0003958">
    <property type="term" value="F:NADPH-hemoprotein reductase activity"/>
    <property type="evidence" value="ECO:0007669"/>
    <property type="project" value="TreeGrafter"/>
</dbReference>
<dbReference type="Pfam" id="PF00667">
    <property type="entry name" value="FAD_binding_1"/>
    <property type="match status" value="1"/>
</dbReference>
<dbReference type="GO" id="GO:0010181">
    <property type="term" value="F:FMN binding"/>
    <property type="evidence" value="ECO:0007669"/>
    <property type="project" value="InterPro"/>
</dbReference>
<dbReference type="Gene3D" id="2.40.30.10">
    <property type="entry name" value="Translation factors"/>
    <property type="match status" value="1"/>
</dbReference>
<evidence type="ECO:0000256" key="2">
    <source>
        <dbReference type="ARBA" id="ARBA00001974"/>
    </source>
</evidence>
<comment type="caution">
    <text evidence="10">The sequence shown here is derived from an EMBL/GenBank/DDBJ whole genome shotgun (WGS) entry which is preliminary data.</text>
</comment>
<keyword evidence="6" id="KW-0521">NADP</keyword>
<evidence type="ECO:0000256" key="4">
    <source>
        <dbReference type="ARBA" id="ARBA00022643"/>
    </source>
</evidence>
<evidence type="ECO:0000313" key="10">
    <source>
        <dbReference type="EMBL" id="KAJ6443600.1"/>
    </source>
</evidence>
<dbReference type="Pfam" id="PF00258">
    <property type="entry name" value="Flavodoxin_1"/>
    <property type="match status" value="1"/>
</dbReference>
<dbReference type="Proteomes" id="UP001163105">
    <property type="component" value="Unassembled WGS sequence"/>
</dbReference>
<dbReference type="GO" id="GO:0005829">
    <property type="term" value="C:cytosol"/>
    <property type="evidence" value="ECO:0007669"/>
    <property type="project" value="TreeGrafter"/>
</dbReference>
<dbReference type="PRINTS" id="PR00371">
    <property type="entry name" value="FPNCR"/>
</dbReference>
<dbReference type="EMBL" id="JAQHRD010000003">
    <property type="protein sequence ID" value="KAJ6443600.1"/>
    <property type="molecule type" value="Genomic_DNA"/>
</dbReference>
<organism evidence="10 11">
    <name type="scientific">Purpureocillium lavendulum</name>
    <dbReference type="NCBI Taxonomy" id="1247861"/>
    <lineage>
        <taxon>Eukaryota</taxon>
        <taxon>Fungi</taxon>
        <taxon>Dikarya</taxon>
        <taxon>Ascomycota</taxon>
        <taxon>Pezizomycotina</taxon>
        <taxon>Sordariomycetes</taxon>
        <taxon>Hypocreomycetidae</taxon>
        <taxon>Hypocreales</taxon>
        <taxon>Ophiocordycipitaceae</taxon>
        <taxon>Purpureocillium</taxon>
    </lineage>
</organism>
<keyword evidence="11" id="KW-1185">Reference proteome</keyword>
<keyword evidence="4" id="KW-0288">FMN</keyword>
<dbReference type="InterPro" id="IPR001433">
    <property type="entry name" value="OxRdtase_FAD/NAD-bd"/>
</dbReference>
<dbReference type="PRINTS" id="PR00369">
    <property type="entry name" value="FLAVODOXIN"/>
</dbReference>
<comment type="cofactor">
    <cofactor evidence="1">
        <name>FMN</name>
        <dbReference type="ChEBI" id="CHEBI:58210"/>
    </cofactor>
</comment>
<evidence type="ECO:0000259" key="9">
    <source>
        <dbReference type="PROSITE" id="PS51384"/>
    </source>
</evidence>
<dbReference type="InterPro" id="IPR001094">
    <property type="entry name" value="Flavdoxin-like"/>
</dbReference>
<dbReference type="PROSITE" id="PS51384">
    <property type="entry name" value="FAD_FR"/>
    <property type="match status" value="1"/>
</dbReference>
<dbReference type="FunFam" id="3.40.50.80:FF:000032">
    <property type="entry name" value="NADPH-dependent diflavin oxidoreductase 1"/>
    <property type="match status" value="1"/>
</dbReference>
<dbReference type="AlphaFoldDB" id="A0AB34FX58"/>
<name>A0AB34FX58_9HYPO</name>
<evidence type="ECO:0000256" key="3">
    <source>
        <dbReference type="ARBA" id="ARBA00022630"/>
    </source>
</evidence>
<evidence type="ECO:0000256" key="1">
    <source>
        <dbReference type="ARBA" id="ARBA00001917"/>
    </source>
</evidence>
<dbReference type="FunFam" id="3.40.50.360:FF:000036">
    <property type="entry name" value="NADPH--cytochrome P450 reductase"/>
    <property type="match status" value="1"/>
</dbReference>
<dbReference type="PROSITE" id="PS50902">
    <property type="entry name" value="FLAVODOXIN_LIKE"/>
    <property type="match status" value="1"/>
</dbReference>
<evidence type="ECO:0000256" key="5">
    <source>
        <dbReference type="ARBA" id="ARBA00022827"/>
    </source>
</evidence>